<name>A0A830GFI7_9EURY</name>
<dbReference type="Pfam" id="PF01370">
    <property type="entry name" value="Epimerase"/>
    <property type="match status" value="1"/>
</dbReference>
<evidence type="ECO:0000259" key="1">
    <source>
        <dbReference type="Pfam" id="PF01370"/>
    </source>
</evidence>
<dbReference type="InterPro" id="IPR036291">
    <property type="entry name" value="NAD(P)-bd_dom_sf"/>
</dbReference>
<dbReference type="AlphaFoldDB" id="A0A830GFI7"/>
<dbReference type="Gene3D" id="3.40.50.720">
    <property type="entry name" value="NAD(P)-binding Rossmann-like Domain"/>
    <property type="match status" value="1"/>
</dbReference>
<organism evidence="2 3">
    <name type="scientific">Halarchaeum nitratireducens</name>
    <dbReference type="NCBI Taxonomy" id="489913"/>
    <lineage>
        <taxon>Archaea</taxon>
        <taxon>Methanobacteriati</taxon>
        <taxon>Methanobacteriota</taxon>
        <taxon>Stenosarchaea group</taxon>
        <taxon>Halobacteria</taxon>
        <taxon>Halobacteriales</taxon>
        <taxon>Halobacteriaceae</taxon>
    </lineage>
</organism>
<comment type="caution">
    <text evidence="2">The sequence shown here is derived from an EMBL/GenBank/DDBJ whole genome shotgun (WGS) entry which is preliminary data.</text>
</comment>
<dbReference type="Proteomes" id="UP000608850">
    <property type="component" value="Unassembled WGS sequence"/>
</dbReference>
<evidence type="ECO:0000313" key="3">
    <source>
        <dbReference type="Proteomes" id="UP000608850"/>
    </source>
</evidence>
<dbReference type="OrthoDB" id="4907at2157"/>
<dbReference type="PANTHER" id="PTHR43725">
    <property type="entry name" value="UDP-GLUCOSE 4-EPIMERASE"/>
    <property type="match status" value="1"/>
</dbReference>
<keyword evidence="3" id="KW-1185">Reference proteome</keyword>
<feature type="domain" description="NAD-dependent epimerase/dehydratase" evidence="1">
    <location>
        <begin position="9"/>
        <end position="224"/>
    </location>
</feature>
<protein>
    <submittedName>
        <fullName evidence="2">UDP-glucose 4-epimerase</fullName>
    </submittedName>
</protein>
<dbReference type="EMBL" id="BMOQ01000007">
    <property type="protein sequence ID" value="GGN23708.1"/>
    <property type="molecule type" value="Genomic_DNA"/>
</dbReference>
<gene>
    <name evidence="2" type="ORF">GCM10009021_26650</name>
</gene>
<dbReference type="SUPFAM" id="SSF51735">
    <property type="entry name" value="NAD(P)-binding Rossmann-fold domains"/>
    <property type="match status" value="1"/>
</dbReference>
<reference evidence="2 3" key="1">
    <citation type="journal article" date="2019" name="Int. J. Syst. Evol. Microbiol.">
        <title>The Global Catalogue of Microorganisms (GCM) 10K type strain sequencing project: providing services to taxonomists for standard genome sequencing and annotation.</title>
        <authorList>
            <consortium name="The Broad Institute Genomics Platform"/>
            <consortium name="The Broad Institute Genome Sequencing Center for Infectious Disease"/>
            <person name="Wu L."/>
            <person name="Ma J."/>
        </authorList>
    </citation>
    <scope>NUCLEOTIDE SEQUENCE [LARGE SCALE GENOMIC DNA]</scope>
    <source>
        <strain evidence="2 3">JCM 16331</strain>
    </source>
</reference>
<dbReference type="RefSeq" id="WP_188879585.1">
    <property type="nucleotide sequence ID" value="NZ_BMOQ01000007.1"/>
</dbReference>
<evidence type="ECO:0000313" key="2">
    <source>
        <dbReference type="EMBL" id="GGN23708.1"/>
    </source>
</evidence>
<proteinExistence type="predicted"/>
<sequence>MTETHTIGVTGAAGYIGSRVTRELFADGHDVVPVDDFSYGDVTEIDGRTVRELDVRDGDALRDAFDDVDAVMHLAAVSGVQSCAENEREAFDVNVRGTETVTWFARERGLPLVFPCSMAILGEPTEFPITADHPRAPVNHYGLTKKMSESDVHDLARDEFPAHVYMKSNLYGHHEIDGETIGKNTVINIFVDRAKQGKDLEVHAPGTQSRDFIHVKDVARAYPRSLDVLLGAEVGATTLPIASGEEHSILEIAEIVREAAADVRGADIDVEIVENPRGSEAAGEDFTVDTSATQEAIGFEAHHTVEETVRGLLAE</sequence>
<accession>A0A830GFI7</accession>
<dbReference type="InterPro" id="IPR001509">
    <property type="entry name" value="Epimerase_deHydtase"/>
</dbReference>